<gene>
    <name evidence="1" type="ORF">BSTOLATCC_MIC52334</name>
</gene>
<evidence type="ECO:0000313" key="1">
    <source>
        <dbReference type="EMBL" id="CAG9330925.1"/>
    </source>
</evidence>
<keyword evidence="2" id="KW-1185">Reference proteome</keyword>
<name>A0AAU9K0Q4_9CILI</name>
<proteinExistence type="predicted"/>
<dbReference type="AlphaFoldDB" id="A0AAU9K0Q4"/>
<dbReference type="EMBL" id="CAJZBQ010000052">
    <property type="protein sequence ID" value="CAG9330925.1"/>
    <property type="molecule type" value="Genomic_DNA"/>
</dbReference>
<organism evidence="1 2">
    <name type="scientific">Blepharisma stoltei</name>
    <dbReference type="NCBI Taxonomy" id="1481888"/>
    <lineage>
        <taxon>Eukaryota</taxon>
        <taxon>Sar</taxon>
        <taxon>Alveolata</taxon>
        <taxon>Ciliophora</taxon>
        <taxon>Postciliodesmatophora</taxon>
        <taxon>Heterotrichea</taxon>
        <taxon>Heterotrichida</taxon>
        <taxon>Blepharismidae</taxon>
        <taxon>Blepharisma</taxon>
    </lineage>
</organism>
<protein>
    <submittedName>
        <fullName evidence="1">Uncharacterized protein</fullName>
    </submittedName>
</protein>
<dbReference type="Proteomes" id="UP001162131">
    <property type="component" value="Unassembled WGS sequence"/>
</dbReference>
<evidence type="ECO:0000313" key="2">
    <source>
        <dbReference type="Proteomes" id="UP001162131"/>
    </source>
</evidence>
<accession>A0AAU9K0Q4</accession>
<sequence>MSIPDETSKETPPNPSIYLNFIQLRKLPEAENEVEEEALFVYQNKQKENGSEGSEIFARLEDVKAFNIRPRFDSAAITEAIETKIQEIKNTPLDYYEIVLYELCKKFNLELSSSCLSSKSISKIHHVYRLKSMEDELSISQRNSLNANLEAILDSHPRTYNEYILFAETLKFISAMAIKWGIVSIDNYAYRVTGRGLNVKLLDLKEINNDIFTMETLWLALMVYREPLSKIADDQVNQYAMLLNDTICKLVNEFLSLNRNCDFEAVKSIAGLVASKNPEVTKYTGVEPDYNSTLVEYQRLKLKRGVWSLCLSKNDVNLIKSIKELLTDFEIVYRQFERSLMTNLLMAFHGNNS</sequence>
<reference evidence="1" key="1">
    <citation type="submission" date="2021-09" db="EMBL/GenBank/DDBJ databases">
        <authorList>
            <consortium name="AG Swart"/>
            <person name="Singh M."/>
            <person name="Singh A."/>
            <person name="Seah K."/>
            <person name="Emmerich C."/>
        </authorList>
    </citation>
    <scope>NUCLEOTIDE SEQUENCE</scope>
    <source>
        <strain evidence="1">ATCC30299</strain>
    </source>
</reference>
<comment type="caution">
    <text evidence="1">The sequence shown here is derived from an EMBL/GenBank/DDBJ whole genome shotgun (WGS) entry which is preliminary data.</text>
</comment>